<evidence type="ECO:0000313" key="3">
    <source>
        <dbReference type="EMBL" id="CAK9209651.1"/>
    </source>
</evidence>
<proteinExistence type="predicted"/>
<gene>
    <name evidence="3" type="ORF">CSSPTR1EN2_LOCUS9940</name>
</gene>
<evidence type="ECO:0000313" key="4">
    <source>
        <dbReference type="Proteomes" id="UP001497512"/>
    </source>
</evidence>
<protein>
    <recommendedName>
        <fullName evidence="2">Aminotransferase class V domain-containing protein</fullName>
    </recommendedName>
</protein>
<dbReference type="InterPro" id="IPR000192">
    <property type="entry name" value="Aminotrans_V_dom"/>
</dbReference>
<keyword evidence="1" id="KW-0663">Pyridoxal phosphate</keyword>
<dbReference type="InterPro" id="IPR015421">
    <property type="entry name" value="PyrdxlP-dep_Trfase_major"/>
</dbReference>
<sequence length="491" mass="55516">MFMSNYFYKHSTPFSIAIKDNQSILCLRVCFHIFVLVEYISRSNICRYGFPNLNKLFSTLVSSFLSLFVASSLVAREFSHHEPGVARLNNGSFGSPPQCVLSNQAMWAQQWLQHPDAFCWEPLEKGFAAARQQLADLIHSPNVNEIVLLENATTGAGVVALDVMWSFLERRYEKGDSILMFNSAYGAIKKVFKGYCFRAGARLFEYKMPFPVSSNQEILQSFEDALRREKKENPSKVIRLAVIDHIVSMPSIILPIRELVQLCRAYGVEQIFVDAAHAIGNVDVNVQEIDADYYVSNLHKWLFAPPVVAFFHCKPQHLSQLHHPLVSNNYGLGLVGESYWVGTRDYSAFLAVPAAIKFVNDTAGDIKSYRDYNHRKVVEMAQMLVSAWGTHLGAPPELFGSMAMVGLPASLNIHSPEDALRMRTRLRTEFQVEVPLYYPAEGVDEIFSDHRHSTTKTSSVAYARISHQIYNKLEEYHMLRDAVQAIAAEST</sequence>
<evidence type="ECO:0000259" key="2">
    <source>
        <dbReference type="Pfam" id="PF00266"/>
    </source>
</evidence>
<feature type="domain" description="Aminotransferase class V" evidence="2">
    <location>
        <begin position="125"/>
        <end position="385"/>
    </location>
</feature>
<dbReference type="PANTHER" id="PTHR43092">
    <property type="entry name" value="L-CYSTEINE DESULFHYDRASE"/>
    <property type="match status" value="1"/>
</dbReference>
<dbReference type="Gene3D" id="3.40.640.10">
    <property type="entry name" value="Type I PLP-dependent aspartate aminotransferase-like (Major domain)"/>
    <property type="match status" value="1"/>
</dbReference>
<dbReference type="InterPro" id="IPR015424">
    <property type="entry name" value="PyrdxlP-dep_Trfase"/>
</dbReference>
<keyword evidence="4" id="KW-1185">Reference proteome</keyword>
<dbReference type="Proteomes" id="UP001497512">
    <property type="component" value="Chromosome 17"/>
</dbReference>
<name>A0ABP0U0F6_9BRYO</name>
<accession>A0ABP0U0F6</accession>
<evidence type="ECO:0000256" key="1">
    <source>
        <dbReference type="ARBA" id="ARBA00022898"/>
    </source>
</evidence>
<dbReference type="EMBL" id="OZ019909">
    <property type="protein sequence ID" value="CAK9209651.1"/>
    <property type="molecule type" value="Genomic_DNA"/>
</dbReference>
<dbReference type="Pfam" id="PF00266">
    <property type="entry name" value="Aminotran_5"/>
    <property type="match status" value="1"/>
</dbReference>
<dbReference type="PANTHER" id="PTHR43092:SF2">
    <property type="entry name" value="HERCYNYLCYSTEINE SULFOXIDE LYASE"/>
    <property type="match status" value="1"/>
</dbReference>
<organism evidence="3 4">
    <name type="scientific">Sphagnum troendelagicum</name>
    <dbReference type="NCBI Taxonomy" id="128251"/>
    <lineage>
        <taxon>Eukaryota</taxon>
        <taxon>Viridiplantae</taxon>
        <taxon>Streptophyta</taxon>
        <taxon>Embryophyta</taxon>
        <taxon>Bryophyta</taxon>
        <taxon>Sphagnophytina</taxon>
        <taxon>Sphagnopsida</taxon>
        <taxon>Sphagnales</taxon>
        <taxon>Sphagnaceae</taxon>
        <taxon>Sphagnum</taxon>
    </lineage>
</organism>
<dbReference type="SUPFAM" id="SSF53383">
    <property type="entry name" value="PLP-dependent transferases"/>
    <property type="match status" value="1"/>
</dbReference>
<reference evidence="3" key="1">
    <citation type="submission" date="2024-02" db="EMBL/GenBank/DDBJ databases">
        <authorList>
            <consortium name="ELIXIR-Norway"/>
            <consortium name="Elixir Norway"/>
        </authorList>
    </citation>
    <scope>NUCLEOTIDE SEQUENCE</scope>
</reference>